<protein>
    <recommendedName>
        <fullName evidence="5">U4/U6.U5 small nuclear ribonucleoprotein 27 kDa protein</fullName>
    </recommendedName>
    <alternativeName>
        <fullName evidence="9">U4/U6.U5 tri-snRNP-associated protein 3</fullName>
    </alternativeName>
</protein>
<evidence type="ECO:0000256" key="2">
    <source>
        <dbReference type="ARBA" id="ARBA00004123"/>
    </source>
</evidence>
<keyword evidence="12" id="KW-0687">Ribonucleoprotein</keyword>
<comment type="subunit">
    <text evidence="4">Part of a tri-snRNP complex.</text>
</comment>
<keyword evidence="8" id="KW-0539">Nucleus</keyword>
<feature type="compositionally biased region" description="Basic and acidic residues" evidence="10">
    <location>
        <begin position="12"/>
        <end position="24"/>
    </location>
</feature>
<dbReference type="GO" id="GO:0071011">
    <property type="term" value="C:precatalytic spliceosome"/>
    <property type="evidence" value="ECO:0007669"/>
    <property type="project" value="TreeGrafter"/>
</dbReference>
<gene>
    <name evidence="12" type="ORF">PoB_001707400</name>
</gene>
<keyword evidence="7" id="KW-0508">mRNA splicing</keyword>
<dbReference type="AlphaFoldDB" id="A0AAV3Z5I7"/>
<evidence type="ECO:0000256" key="7">
    <source>
        <dbReference type="ARBA" id="ARBA00023187"/>
    </source>
</evidence>
<comment type="caution">
    <text evidence="12">The sequence shown here is derived from an EMBL/GenBank/DDBJ whole genome shotgun (WGS) entry which is preliminary data.</text>
</comment>
<feature type="region of interest" description="Disordered" evidence="10">
    <location>
        <begin position="1"/>
        <end position="31"/>
    </location>
</feature>
<dbReference type="EMBL" id="BLXT01002056">
    <property type="protein sequence ID" value="GFN90568.1"/>
    <property type="molecule type" value="Genomic_DNA"/>
</dbReference>
<feature type="domain" description="U4/U6.U5 small nuclear ribonucleoprotein 27kDa protein" evidence="11">
    <location>
        <begin position="55"/>
        <end position="109"/>
    </location>
</feature>
<evidence type="ECO:0000256" key="10">
    <source>
        <dbReference type="SAM" id="MobiDB-lite"/>
    </source>
</evidence>
<comment type="subcellular location">
    <subcellularLocation>
        <location evidence="2">Nucleus</location>
    </subcellularLocation>
</comment>
<organism evidence="12 13">
    <name type="scientific">Plakobranchus ocellatus</name>
    <dbReference type="NCBI Taxonomy" id="259542"/>
    <lineage>
        <taxon>Eukaryota</taxon>
        <taxon>Metazoa</taxon>
        <taxon>Spiralia</taxon>
        <taxon>Lophotrochozoa</taxon>
        <taxon>Mollusca</taxon>
        <taxon>Gastropoda</taxon>
        <taxon>Heterobranchia</taxon>
        <taxon>Euthyneura</taxon>
        <taxon>Panpulmonata</taxon>
        <taxon>Sacoglossa</taxon>
        <taxon>Placobranchoidea</taxon>
        <taxon>Plakobranchidae</taxon>
        <taxon>Plakobranchus</taxon>
    </lineage>
</organism>
<keyword evidence="13" id="KW-1185">Reference proteome</keyword>
<proteinExistence type="inferred from homology"/>
<dbReference type="Proteomes" id="UP000735302">
    <property type="component" value="Unassembled WGS sequence"/>
</dbReference>
<evidence type="ECO:0000313" key="12">
    <source>
        <dbReference type="EMBL" id="GFN90568.1"/>
    </source>
</evidence>
<evidence type="ECO:0000259" key="11">
    <source>
        <dbReference type="Pfam" id="PF08648"/>
    </source>
</evidence>
<evidence type="ECO:0000256" key="9">
    <source>
        <dbReference type="ARBA" id="ARBA00031864"/>
    </source>
</evidence>
<evidence type="ECO:0000256" key="3">
    <source>
        <dbReference type="ARBA" id="ARBA00008218"/>
    </source>
</evidence>
<dbReference type="Pfam" id="PF08648">
    <property type="entry name" value="SNRNP27"/>
    <property type="match status" value="1"/>
</dbReference>
<evidence type="ECO:0000256" key="6">
    <source>
        <dbReference type="ARBA" id="ARBA00022664"/>
    </source>
</evidence>
<comment type="function">
    <text evidence="1">May play a role in mRNA splicing.</text>
</comment>
<keyword evidence="6" id="KW-0507">mRNA processing</keyword>
<dbReference type="PANTHER" id="PTHR31077">
    <property type="entry name" value="U4/U6.U5 SMALL NUCLEAR RIBONUCLEOPROTEIN 27 KDA PROTEIN"/>
    <property type="match status" value="1"/>
</dbReference>
<sequence length="111" mass="12641">MAKGIVEAQDQDQEKGGIARKEADPGLQDTEDLLQDIDQDHIHQEDESKLEGLDEEQVDMMKLMGFANFDTTKGKKVAGNDVSAVNLQRKRKYRQYMNRRGGFNRPLDFIA</sequence>
<dbReference type="InterPro" id="IPR013957">
    <property type="entry name" value="SNRNP27"/>
</dbReference>
<accession>A0AAV3Z5I7</accession>
<evidence type="ECO:0000256" key="5">
    <source>
        <dbReference type="ARBA" id="ARBA00014357"/>
    </source>
</evidence>
<evidence type="ECO:0000256" key="1">
    <source>
        <dbReference type="ARBA" id="ARBA00003632"/>
    </source>
</evidence>
<evidence type="ECO:0000256" key="4">
    <source>
        <dbReference type="ARBA" id="ARBA00011825"/>
    </source>
</evidence>
<dbReference type="GO" id="GO:0006397">
    <property type="term" value="P:mRNA processing"/>
    <property type="evidence" value="ECO:0007669"/>
    <property type="project" value="UniProtKB-KW"/>
</dbReference>
<dbReference type="GO" id="GO:0008380">
    <property type="term" value="P:RNA splicing"/>
    <property type="evidence" value="ECO:0007669"/>
    <property type="project" value="UniProtKB-KW"/>
</dbReference>
<dbReference type="PANTHER" id="PTHR31077:SF1">
    <property type="entry name" value="U4_U6.U5 SMALL NUCLEAR RIBONUCLEOPROTEIN 27 KDA PROTEIN"/>
    <property type="match status" value="1"/>
</dbReference>
<reference evidence="12 13" key="1">
    <citation type="journal article" date="2021" name="Elife">
        <title>Chloroplast acquisition without the gene transfer in kleptoplastic sea slugs, Plakobranchus ocellatus.</title>
        <authorList>
            <person name="Maeda T."/>
            <person name="Takahashi S."/>
            <person name="Yoshida T."/>
            <person name="Shimamura S."/>
            <person name="Takaki Y."/>
            <person name="Nagai Y."/>
            <person name="Toyoda A."/>
            <person name="Suzuki Y."/>
            <person name="Arimoto A."/>
            <person name="Ishii H."/>
            <person name="Satoh N."/>
            <person name="Nishiyama T."/>
            <person name="Hasebe M."/>
            <person name="Maruyama T."/>
            <person name="Minagawa J."/>
            <person name="Obokata J."/>
            <person name="Shigenobu S."/>
        </authorList>
    </citation>
    <scope>NUCLEOTIDE SEQUENCE [LARGE SCALE GENOMIC DNA]</scope>
</reference>
<evidence type="ECO:0000313" key="13">
    <source>
        <dbReference type="Proteomes" id="UP000735302"/>
    </source>
</evidence>
<evidence type="ECO:0000256" key="8">
    <source>
        <dbReference type="ARBA" id="ARBA00023242"/>
    </source>
</evidence>
<comment type="similarity">
    <text evidence="3">Belongs to the SNUT3 family.</text>
</comment>
<name>A0AAV3Z5I7_9GAST</name>